<feature type="transmembrane region" description="Helical" evidence="2">
    <location>
        <begin position="335"/>
        <end position="357"/>
    </location>
</feature>
<accession>A0A401U543</accession>
<comment type="caution">
    <text evidence="6">The sequence shown here is derived from an EMBL/GenBank/DDBJ whole genome shotgun (WGS) entry which is preliminary data.</text>
</comment>
<dbReference type="Pfam" id="PF07695">
    <property type="entry name" value="7TMR-DISM_7TM"/>
    <property type="match status" value="1"/>
</dbReference>
<keyword evidence="3" id="KW-0732">Signal</keyword>
<keyword evidence="2" id="KW-0812">Transmembrane</keyword>
<name>A0A401U543_9BACT</name>
<dbReference type="EMBL" id="BHXQ01000001">
    <property type="protein sequence ID" value="GCC50027.1"/>
    <property type="molecule type" value="Genomic_DNA"/>
</dbReference>
<feature type="coiled-coil region" evidence="1">
    <location>
        <begin position="416"/>
        <end position="450"/>
    </location>
</feature>
<dbReference type="RefSeq" id="WP_127120687.1">
    <property type="nucleotide sequence ID" value="NZ_BHXQ01000001.1"/>
</dbReference>
<dbReference type="InterPro" id="IPR011622">
    <property type="entry name" value="7TMR_DISM_rcpt_extracell_dom2"/>
</dbReference>
<feature type="domain" description="7TM-DISM receptor extracellular" evidence="5">
    <location>
        <begin position="39"/>
        <end position="170"/>
    </location>
</feature>
<feature type="transmembrane region" description="Helical" evidence="2">
    <location>
        <begin position="307"/>
        <end position="323"/>
    </location>
</feature>
<sequence length="636" mass="74788">MRGRIFILICLLSIGGNLWAQSVVQVSDQVDEKIYILNDLEYYIDSTNTLTLEDVSKTAFQSRFKRHSDYQNTDFNINTAYWVKFPIKLNAESKKKWLIEFYDQSIDYLEIHVPSKNGEYSSVYTGDKHPFAERVLLHKNFEATVDMFSNETVVCYFKVTSHEFADIRIVFRSVNRFVYYALNEYLLYGMFYGMIIIISLYNFLVYLAIREIKNIYYIFYILSVALYAASLDGIGFQFLWPELPALNSYATGFALYSLIIWALLFTRKFLSTRANSPELDRAILGMIIARTVLFLIALFFFPSFLTYRNLEIIPLSLIFYSGIKVWMGNYKPARFFVIAYGILFMGFFLRTLVHFNILPFTILLHYSLHISFGVEMLFLTFALGDRIRILKDNRDRALRRIIQQHEFNMQLKDTVNRELENKVQERTTELNHKNQELELINTRLEKQSTEINQINSMLDLDNWKLKNSIKEVLNDRIMERAMDYDQFQTLYPDDLSCYRFLESLKWERGYACKKCANDKHFDGAQKFARRCTRCGYNESITAYTIFHSIKFPIDKAFYIAYLTVSGRKDLTLDTLSHVLALRLNTIWAFKNKVSERLQELESKGVRPSSGRWQEVILISKRGSETIKKSEKVRNLA</sequence>
<evidence type="ECO:0000256" key="1">
    <source>
        <dbReference type="SAM" id="Coils"/>
    </source>
</evidence>
<protein>
    <recommendedName>
        <fullName evidence="8">Receptor</fullName>
    </recommendedName>
</protein>
<evidence type="ECO:0000256" key="3">
    <source>
        <dbReference type="SAM" id="SignalP"/>
    </source>
</evidence>
<dbReference type="Pfam" id="PF07696">
    <property type="entry name" value="7TMR-DISMED2"/>
    <property type="match status" value="1"/>
</dbReference>
<keyword evidence="2" id="KW-0472">Membrane</keyword>
<evidence type="ECO:0000259" key="4">
    <source>
        <dbReference type="Pfam" id="PF07695"/>
    </source>
</evidence>
<evidence type="ECO:0000259" key="5">
    <source>
        <dbReference type="Pfam" id="PF07696"/>
    </source>
</evidence>
<evidence type="ECO:0000313" key="7">
    <source>
        <dbReference type="Proteomes" id="UP000288227"/>
    </source>
</evidence>
<dbReference type="OrthoDB" id="9783459at2"/>
<reference evidence="6 7" key="1">
    <citation type="submission" date="2018-11" db="EMBL/GenBank/DDBJ databases">
        <title>Chryseotalea sanarue gen. nov., sp., nov., a member of the family Cytophagaceae, isolated from a brackish lake in Hamamatsu Japan.</title>
        <authorList>
            <person name="Maejima Y."/>
            <person name="Iino T."/>
            <person name="Muraguchi Y."/>
            <person name="Fukuda K."/>
            <person name="Ohkuma M."/>
            <person name="Moriuchi R."/>
            <person name="Dohra H."/>
            <person name="Kimbara K."/>
            <person name="Shintani M."/>
        </authorList>
    </citation>
    <scope>NUCLEOTIDE SEQUENCE [LARGE SCALE GENOMIC DNA]</scope>
    <source>
        <strain evidence="6 7">Ys</strain>
    </source>
</reference>
<feature type="transmembrane region" description="Helical" evidence="2">
    <location>
        <begin position="282"/>
        <end position="301"/>
    </location>
</feature>
<feature type="domain" description="7TM-DISM receptor extracellular" evidence="4">
    <location>
        <begin position="184"/>
        <end position="386"/>
    </location>
</feature>
<feature type="transmembrane region" description="Helical" evidence="2">
    <location>
        <begin position="185"/>
        <end position="209"/>
    </location>
</feature>
<organism evidence="6 7">
    <name type="scientific">Chryseotalea sanaruensis</name>
    <dbReference type="NCBI Taxonomy" id="2482724"/>
    <lineage>
        <taxon>Bacteria</taxon>
        <taxon>Pseudomonadati</taxon>
        <taxon>Bacteroidota</taxon>
        <taxon>Cytophagia</taxon>
        <taxon>Cytophagales</taxon>
        <taxon>Chryseotaleaceae</taxon>
        <taxon>Chryseotalea</taxon>
    </lineage>
</organism>
<dbReference type="InterPro" id="IPR011623">
    <property type="entry name" value="7TMR_DISM_rcpt_extracell_dom1"/>
</dbReference>
<proteinExistence type="predicted"/>
<keyword evidence="2" id="KW-1133">Transmembrane helix</keyword>
<keyword evidence="1" id="KW-0175">Coiled coil</keyword>
<evidence type="ECO:0000256" key="2">
    <source>
        <dbReference type="SAM" id="Phobius"/>
    </source>
</evidence>
<gene>
    <name evidence="6" type="ORF">SanaruYs_02420</name>
</gene>
<feature type="transmembrane region" description="Helical" evidence="2">
    <location>
        <begin position="216"/>
        <end position="240"/>
    </location>
</feature>
<evidence type="ECO:0008006" key="8">
    <source>
        <dbReference type="Google" id="ProtNLM"/>
    </source>
</evidence>
<keyword evidence="7" id="KW-1185">Reference proteome</keyword>
<dbReference type="AlphaFoldDB" id="A0A401U543"/>
<evidence type="ECO:0000313" key="6">
    <source>
        <dbReference type="EMBL" id="GCC50027.1"/>
    </source>
</evidence>
<feature type="chain" id="PRO_5019351044" description="Receptor" evidence="3">
    <location>
        <begin position="21"/>
        <end position="636"/>
    </location>
</feature>
<dbReference type="Proteomes" id="UP000288227">
    <property type="component" value="Unassembled WGS sequence"/>
</dbReference>
<feature type="transmembrane region" description="Helical" evidence="2">
    <location>
        <begin position="246"/>
        <end position="270"/>
    </location>
</feature>
<dbReference type="Gene3D" id="2.60.40.2380">
    <property type="match status" value="1"/>
</dbReference>
<feature type="signal peptide" evidence="3">
    <location>
        <begin position="1"/>
        <end position="20"/>
    </location>
</feature>
<feature type="transmembrane region" description="Helical" evidence="2">
    <location>
        <begin position="363"/>
        <end position="384"/>
    </location>
</feature>